<evidence type="ECO:0000313" key="2">
    <source>
        <dbReference type="Proteomes" id="UP000324767"/>
    </source>
</evidence>
<organism evidence="1 2">
    <name type="scientific">Lasallia pustulata</name>
    <dbReference type="NCBI Taxonomy" id="136370"/>
    <lineage>
        <taxon>Eukaryota</taxon>
        <taxon>Fungi</taxon>
        <taxon>Dikarya</taxon>
        <taxon>Ascomycota</taxon>
        <taxon>Pezizomycotina</taxon>
        <taxon>Lecanoromycetes</taxon>
        <taxon>OSLEUM clade</taxon>
        <taxon>Umbilicariomycetidae</taxon>
        <taxon>Umbilicariales</taxon>
        <taxon>Umbilicariaceae</taxon>
        <taxon>Lasallia</taxon>
    </lineage>
</organism>
<sequence>MQQVIPVKTTNQSLSSGITPLARHKRWIVKDADIKKSTKNVNTSSFEDEDVMHLAENDLNYQKDKYKVQNGLLFDFLFGDPETAAIYYVCKNQDKPQIFDNFTTKEIKVTLLEGQIEVRDILSHVVDNFYKSFDFIRSLKAFSSASSVYEKVEGASITMKILTGSLYQARGIPVSVDK</sequence>
<dbReference type="EMBL" id="VXIT01000002">
    <property type="protein sequence ID" value="KAA6414474.1"/>
    <property type="molecule type" value="Genomic_DNA"/>
</dbReference>
<gene>
    <name evidence="1" type="ORF">FRX48_01223</name>
</gene>
<dbReference type="AlphaFoldDB" id="A0A5M8Q0H8"/>
<comment type="caution">
    <text evidence="1">The sequence shown here is derived from an EMBL/GenBank/DDBJ whole genome shotgun (WGS) entry which is preliminary data.</text>
</comment>
<proteinExistence type="predicted"/>
<dbReference type="Proteomes" id="UP000324767">
    <property type="component" value="Unassembled WGS sequence"/>
</dbReference>
<reference evidence="1 2" key="1">
    <citation type="submission" date="2019-09" db="EMBL/GenBank/DDBJ databases">
        <title>The hologenome of the rock-dwelling lichen Lasallia pustulata.</title>
        <authorList>
            <person name="Greshake Tzovaras B."/>
            <person name="Segers F."/>
            <person name="Bicker A."/>
            <person name="Dal Grande F."/>
            <person name="Otte J."/>
            <person name="Hankeln T."/>
            <person name="Schmitt I."/>
            <person name="Ebersberger I."/>
        </authorList>
    </citation>
    <scope>NUCLEOTIDE SEQUENCE [LARGE SCALE GENOMIC DNA]</scope>
    <source>
        <strain evidence="1">A1-1</strain>
    </source>
</reference>
<protein>
    <submittedName>
        <fullName evidence="1">Uncharacterized protein</fullName>
    </submittedName>
</protein>
<name>A0A5M8Q0H8_9LECA</name>
<accession>A0A5M8Q0H8</accession>
<evidence type="ECO:0000313" key="1">
    <source>
        <dbReference type="EMBL" id="KAA6414474.1"/>
    </source>
</evidence>